<evidence type="ECO:0000256" key="2">
    <source>
        <dbReference type="ARBA" id="ARBA00022692"/>
    </source>
</evidence>
<name>A0A409YAA6_9AGAR</name>
<evidence type="ECO:0000256" key="5">
    <source>
        <dbReference type="SAM" id="MobiDB-lite"/>
    </source>
</evidence>
<comment type="caution">
    <text evidence="7">The sequence shown here is derived from an EMBL/GenBank/DDBJ whole genome shotgun (WGS) entry which is preliminary data.</text>
</comment>
<feature type="region of interest" description="Disordered" evidence="5">
    <location>
        <begin position="427"/>
        <end position="468"/>
    </location>
</feature>
<gene>
    <name evidence="7" type="ORF">CVT24_009567</name>
</gene>
<evidence type="ECO:0000256" key="1">
    <source>
        <dbReference type="ARBA" id="ARBA00004141"/>
    </source>
</evidence>
<dbReference type="GO" id="GO:0005783">
    <property type="term" value="C:endoplasmic reticulum"/>
    <property type="evidence" value="ECO:0007669"/>
    <property type="project" value="TreeGrafter"/>
</dbReference>
<feature type="transmembrane region" description="Helical" evidence="6">
    <location>
        <begin position="243"/>
        <end position="276"/>
    </location>
</feature>
<dbReference type="PANTHER" id="PTHR21389:SF0">
    <property type="entry name" value="ETOPOSIDE-INDUCED PROTEIN 2.4 HOMOLOG"/>
    <property type="match status" value="1"/>
</dbReference>
<dbReference type="OrthoDB" id="266518at2759"/>
<organism evidence="7 8">
    <name type="scientific">Panaeolus cyanescens</name>
    <dbReference type="NCBI Taxonomy" id="181874"/>
    <lineage>
        <taxon>Eukaryota</taxon>
        <taxon>Fungi</taxon>
        <taxon>Dikarya</taxon>
        <taxon>Basidiomycota</taxon>
        <taxon>Agaricomycotina</taxon>
        <taxon>Agaricomycetes</taxon>
        <taxon>Agaricomycetidae</taxon>
        <taxon>Agaricales</taxon>
        <taxon>Agaricineae</taxon>
        <taxon>Galeropsidaceae</taxon>
        <taxon>Panaeolus</taxon>
    </lineage>
</organism>
<evidence type="ECO:0008006" key="9">
    <source>
        <dbReference type="Google" id="ProtNLM"/>
    </source>
</evidence>
<evidence type="ECO:0000256" key="6">
    <source>
        <dbReference type="SAM" id="Phobius"/>
    </source>
</evidence>
<dbReference type="InterPro" id="IPR059112">
    <property type="entry name" value="CysZ/EI24"/>
</dbReference>
<keyword evidence="2 6" id="KW-0812">Transmembrane</keyword>
<evidence type="ECO:0000256" key="3">
    <source>
        <dbReference type="ARBA" id="ARBA00022989"/>
    </source>
</evidence>
<dbReference type="EMBL" id="NHTK01001341">
    <property type="protein sequence ID" value="PPQ99932.1"/>
    <property type="molecule type" value="Genomic_DNA"/>
</dbReference>
<dbReference type="Proteomes" id="UP000284842">
    <property type="component" value="Unassembled WGS sequence"/>
</dbReference>
<accession>A0A409YAA6</accession>
<dbReference type="GO" id="GO:0016020">
    <property type="term" value="C:membrane"/>
    <property type="evidence" value="ECO:0007669"/>
    <property type="project" value="UniProtKB-SubCell"/>
</dbReference>
<sequence>MEPPQTYGSPHLPQNYRYPNSTSVPALKLNQQQTHKSSRASYPNFLSLQDTVLLQFRWAWKGLLDAFRWNVPVTTVMSDAEIRAHVYKSLLLNSLSLVSIYIFDWLLHPLVQGQERWLHRNIGRFYQVLWLLPLVGVSLYLNGTWSSTIAKRVYLLQHGGRPAAPQAVSYTGMLNSLATSAYRIIMVSTSFMVWYCLSMIPFIGHPLGLVFFCWVDAYYCFEHLWIARGYSLSRRIRHLEERWAYFLAFGIPSTAVCVWSSTLANAALFALVYPWFIIMAMHAQPVPEDPYNPMPPQTPLATKFPSQFKTPTGSGTAQGQQDGIQHPSPLVPIRLPIFALVLTLNDAVVRVLNFIGGRRVVRHPAAPSFDMGRSGKGRAYDGAYGVGLNSAGVPGRRRANSIEADNVEGGMGFTDNVELTDVRDKARTRGRPMQNMGSTPPPGPGVIGGQAKPPMGGRINLGPRKKAD</sequence>
<reference evidence="7 8" key="1">
    <citation type="journal article" date="2018" name="Evol. Lett.">
        <title>Horizontal gene cluster transfer increased hallucinogenic mushroom diversity.</title>
        <authorList>
            <person name="Reynolds H.T."/>
            <person name="Vijayakumar V."/>
            <person name="Gluck-Thaler E."/>
            <person name="Korotkin H.B."/>
            <person name="Matheny P.B."/>
            <person name="Slot J.C."/>
        </authorList>
    </citation>
    <scope>NUCLEOTIDE SEQUENCE [LARGE SCALE GENOMIC DNA]</scope>
    <source>
        <strain evidence="7 8">2629</strain>
    </source>
</reference>
<evidence type="ECO:0000313" key="7">
    <source>
        <dbReference type="EMBL" id="PPQ99932.1"/>
    </source>
</evidence>
<feature type="transmembrane region" description="Helical" evidence="6">
    <location>
        <begin position="90"/>
        <end position="108"/>
    </location>
</feature>
<dbReference type="AlphaFoldDB" id="A0A409YAA6"/>
<feature type="transmembrane region" description="Helical" evidence="6">
    <location>
        <begin position="128"/>
        <end position="145"/>
    </location>
</feature>
<protein>
    <recommendedName>
        <fullName evidence="9">Etoposide-induced protein 2.4-domain-containing protein</fullName>
    </recommendedName>
</protein>
<keyword evidence="8" id="KW-1185">Reference proteome</keyword>
<evidence type="ECO:0000313" key="8">
    <source>
        <dbReference type="Proteomes" id="UP000284842"/>
    </source>
</evidence>
<dbReference type="GO" id="GO:0016236">
    <property type="term" value="P:macroautophagy"/>
    <property type="evidence" value="ECO:0007669"/>
    <property type="project" value="TreeGrafter"/>
</dbReference>
<dbReference type="PANTHER" id="PTHR21389">
    <property type="entry name" value="P53 INDUCED PROTEIN"/>
    <property type="match status" value="1"/>
</dbReference>
<proteinExistence type="predicted"/>
<dbReference type="InParanoid" id="A0A409YAA6"/>
<dbReference type="Pfam" id="PF07264">
    <property type="entry name" value="EI24"/>
    <property type="match status" value="1"/>
</dbReference>
<comment type="subcellular location">
    <subcellularLocation>
        <location evidence="1">Membrane</location>
        <topology evidence="1">Multi-pass membrane protein</topology>
    </subcellularLocation>
</comment>
<keyword evidence="3 6" id="KW-1133">Transmembrane helix</keyword>
<evidence type="ECO:0000256" key="4">
    <source>
        <dbReference type="ARBA" id="ARBA00023136"/>
    </source>
</evidence>
<keyword evidence="4 6" id="KW-0472">Membrane</keyword>